<evidence type="ECO:0000256" key="1">
    <source>
        <dbReference type="SAM" id="MobiDB-lite"/>
    </source>
</evidence>
<dbReference type="EMBL" id="CAJNJQ010000695">
    <property type="protein sequence ID" value="CAE7094955.1"/>
    <property type="molecule type" value="Genomic_DNA"/>
</dbReference>
<feature type="region of interest" description="Disordered" evidence="1">
    <location>
        <begin position="1"/>
        <end position="21"/>
    </location>
</feature>
<feature type="compositionally biased region" description="Low complexity" evidence="1">
    <location>
        <begin position="60"/>
        <end position="77"/>
    </location>
</feature>
<feature type="region of interest" description="Disordered" evidence="1">
    <location>
        <begin position="41"/>
        <end position="245"/>
    </location>
</feature>
<feature type="compositionally biased region" description="Acidic residues" evidence="1">
    <location>
        <begin position="302"/>
        <end position="314"/>
    </location>
</feature>
<feature type="compositionally biased region" description="Basic and acidic residues" evidence="1">
    <location>
        <begin position="351"/>
        <end position="361"/>
    </location>
</feature>
<feature type="compositionally biased region" description="Acidic residues" evidence="1">
    <location>
        <begin position="127"/>
        <end position="151"/>
    </location>
</feature>
<accession>A0A8H3HM21</accession>
<comment type="caution">
    <text evidence="2">The sequence shown here is derived from an EMBL/GenBank/DDBJ whole genome shotgun (WGS) entry which is preliminary data.</text>
</comment>
<dbReference type="AlphaFoldDB" id="A0A8H3HM21"/>
<dbReference type="Proteomes" id="UP000663827">
    <property type="component" value="Unassembled WGS sequence"/>
</dbReference>
<evidence type="ECO:0000313" key="3">
    <source>
        <dbReference type="Proteomes" id="UP000663827"/>
    </source>
</evidence>
<feature type="region of interest" description="Disordered" evidence="1">
    <location>
        <begin position="273"/>
        <end position="368"/>
    </location>
</feature>
<organism evidence="2 3">
    <name type="scientific">Rhizoctonia solani</name>
    <dbReference type="NCBI Taxonomy" id="456999"/>
    <lineage>
        <taxon>Eukaryota</taxon>
        <taxon>Fungi</taxon>
        <taxon>Dikarya</taxon>
        <taxon>Basidiomycota</taxon>
        <taxon>Agaricomycotina</taxon>
        <taxon>Agaricomycetes</taxon>
        <taxon>Cantharellales</taxon>
        <taxon>Ceratobasidiaceae</taxon>
        <taxon>Rhizoctonia</taxon>
    </lineage>
</organism>
<evidence type="ECO:0000313" key="2">
    <source>
        <dbReference type="EMBL" id="CAE7094955.1"/>
    </source>
</evidence>
<proteinExistence type="predicted"/>
<gene>
    <name evidence="2" type="ORF">RDB_LOCUS35630</name>
</gene>
<feature type="non-terminal residue" evidence="2">
    <location>
        <position position="1"/>
    </location>
</feature>
<feature type="compositionally biased region" description="Acidic residues" evidence="1">
    <location>
        <begin position="165"/>
        <end position="196"/>
    </location>
</feature>
<reference evidence="2" key="1">
    <citation type="submission" date="2021-01" db="EMBL/GenBank/DDBJ databases">
        <authorList>
            <person name="Kaushik A."/>
        </authorList>
    </citation>
    <scope>NUCLEOTIDE SEQUENCE</scope>
    <source>
        <strain evidence="2">AG5</strain>
    </source>
</reference>
<protein>
    <submittedName>
        <fullName evidence="2">Uncharacterized protein</fullName>
    </submittedName>
</protein>
<feature type="compositionally biased region" description="Low complexity" evidence="1">
    <location>
        <begin position="315"/>
        <end position="325"/>
    </location>
</feature>
<sequence>MSGTSPPGHKSRAPAINPFDKLNQKQFDSYVSNIQAKIKVALDPPSPEPQHVSRTFAEISRSTIASPAPSPAPLSRRQGQDTRPSSRATFTPIGAGTPNEPFELSDDDDEPAKENRSPHSRSQSELLYEEEPDPLGSIQEEDEGDQIESDDERQGSGHYLHGQEPDDEGEWDYSGEDASEQDELSETEELNEEEDVFIGKGKGRHPAEGPGLAGLLSGSSAHRTSIAPGSPERLSDSISPDNSFEAGVAQMPTLGTTSTPFISRFATRGSARNMEEIIDNEDAGSPPWEGDQSSLIPMDQNAYEDDDEEEETLEGEAGTAGTGHDTAIEVLDSDEDSASDRGTGMETGQPMERRSGSRMSDHLYTGLGGMAHPELDELQFDDSAAFPHRTFEPDSLLDDTMDDYGS</sequence>
<name>A0A8H3HM21_9AGAM</name>